<dbReference type="Pfam" id="PF05571">
    <property type="entry name" value="JAMP"/>
    <property type="match status" value="1"/>
</dbReference>
<feature type="transmembrane region" description="Helical" evidence="1">
    <location>
        <begin position="87"/>
        <end position="107"/>
    </location>
</feature>
<feature type="transmembrane region" description="Helical" evidence="1">
    <location>
        <begin position="176"/>
        <end position="198"/>
    </location>
</feature>
<sequence length="323" mass="37648">MRNLFSFYFFIFILFIISVKSISICYDTDQCKIDFQTNYTKCGGTYCGRKYKNGEVTSLSCSSCQKGYRTDGYVCLPCKKNLTGYQWSYFVFFPVLITSYLIIITIFSTNVKRERLSHIVFSVVETVIAFFVTTITFPPYGNVKVTTCNSTALADWYTGFHNSNDNHCMSEAVFPLWSMVLAFFGYWFIFFMICRVIIWRYIEKAFFTTIFLRSIHPIPFFLLGFLLLSGLIYYSFSWILLIYSVSVDVIFYLYTFTKKKQIVGSYFLRYALLALSLYAITQQTGLDNNLYLIVVLVAPLIISPLYYFTQILTNPDDWEITDP</sequence>
<comment type="caution">
    <text evidence="3">The sequence shown here is derived from an EMBL/GenBank/DDBJ whole genome shotgun (WGS) entry which is preliminary data.</text>
</comment>
<keyword evidence="2" id="KW-0732">Signal</keyword>
<dbReference type="PANTHER" id="PTHR12740:SF4">
    <property type="entry name" value="JNK1_MAPK8-ASSOCIATED MEMBRANE PROTEIN"/>
    <property type="match status" value="1"/>
</dbReference>
<feature type="chain" id="PRO_5040140756" evidence="2">
    <location>
        <begin position="22"/>
        <end position="323"/>
    </location>
</feature>
<dbReference type="InterPro" id="IPR008485">
    <property type="entry name" value="JAMP"/>
</dbReference>
<dbReference type="EMBL" id="JAPDFW010000063">
    <property type="protein sequence ID" value="KAJ5075966.1"/>
    <property type="molecule type" value="Genomic_DNA"/>
</dbReference>
<feature type="transmembrane region" description="Helical" evidence="1">
    <location>
        <begin position="290"/>
        <end position="308"/>
    </location>
</feature>
<feature type="transmembrane region" description="Helical" evidence="1">
    <location>
        <begin position="266"/>
        <end position="284"/>
    </location>
</feature>
<accession>A0A9Q0LM00</accession>
<dbReference type="GO" id="GO:0031625">
    <property type="term" value="F:ubiquitin protein ligase binding"/>
    <property type="evidence" value="ECO:0007669"/>
    <property type="project" value="TreeGrafter"/>
</dbReference>
<dbReference type="OMA" id="CPGIYCG"/>
<dbReference type="AlphaFoldDB" id="A0A9Q0LM00"/>
<evidence type="ECO:0000256" key="2">
    <source>
        <dbReference type="SAM" id="SignalP"/>
    </source>
</evidence>
<dbReference type="Proteomes" id="UP001149090">
    <property type="component" value="Unassembled WGS sequence"/>
</dbReference>
<dbReference type="GO" id="GO:0006986">
    <property type="term" value="P:response to unfolded protein"/>
    <property type="evidence" value="ECO:0007669"/>
    <property type="project" value="InterPro"/>
</dbReference>
<keyword evidence="1" id="KW-0472">Membrane</keyword>
<feature type="transmembrane region" description="Helical" evidence="1">
    <location>
        <begin position="119"/>
        <end position="137"/>
    </location>
</feature>
<dbReference type="OrthoDB" id="5920264at2759"/>
<gene>
    <name evidence="3" type="ORF">M0811_06828</name>
</gene>
<protein>
    <submittedName>
        <fullName evidence="3">Jnk1/mapk8-associated membrane protein</fullName>
    </submittedName>
</protein>
<keyword evidence="1" id="KW-0812">Transmembrane</keyword>
<keyword evidence="4" id="KW-1185">Reference proteome</keyword>
<reference evidence="3" key="1">
    <citation type="submission" date="2022-10" db="EMBL/GenBank/DDBJ databases">
        <title>Novel sulphate-reducing endosymbionts in the free-living metamonad Anaeramoeba.</title>
        <authorList>
            <person name="Jerlstrom-Hultqvist J."/>
            <person name="Cepicka I."/>
            <person name="Gallot-Lavallee L."/>
            <person name="Salas-Leiva D."/>
            <person name="Curtis B.A."/>
            <person name="Zahonova K."/>
            <person name="Pipaliya S."/>
            <person name="Dacks J."/>
            <person name="Roger A.J."/>
        </authorList>
    </citation>
    <scope>NUCLEOTIDE SEQUENCE</scope>
    <source>
        <strain evidence="3">BMAN</strain>
    </source>
</reference>
<organism evidence="3 4">
    <name type="scientific">Anaeramoeba ignava</name>
    <name type="common">Anaerobic marine amoeba</name>
    <dbReference type="NCBI Taxonomy" id="1746090"/>
    <lineage>
        <taxon>Eukaryota</taxon>
        <taxon>Metamonada</taxon>
        <taxon>Anaeramoebidae</taxon>
        <taxon>Anaeramoeba</taxon>
    </lineage>
</organism>
<feature type="signal peptide" evidence="2">
    <location>
        <begin position="1"/>
        <end position="21"/>
    </location>
</feature>
<proteinExistence type="predicted"/>
<dbReference type="PANTHER" id="PTHR12740">
    <property type="entry name" value="JNK1/MAPK8-ASSOCIATED MEMBRANE PROTEIN"/>
    <property type="match status" value="1"/>
</dbReference>
<evidence type="ECO:0000256" key="1">
    <source>
        <dbReference type="SAM" id="Phobius"/>
    </source>
</evidence>
<dbReference type="GO" id="GO:0016020">
    <property type="term" value="C:membrane"/>
    <property type="evidence" value="ECO:0007669"/>
    <property type="project" value="InterPro"/>
</dbReference>
<evidence type="ECO:0000313" key="4">
    <source>
        <dbReference type="Proteomes" id="UP001149090"/>
    </source>
</evidence>
<evidence type="ECO:0000313" key="3">
    <source>
        <dbReference type="EMBL" id="KAJ5075966.1"/>
    </source>
</evidence>
<name>A0A9Q0LM00_ANAIG</name>
<keyword evidence="1" id="KW-1133">Transmembrane helix</keyword>
<dbReference type="GO" id="GO:0036503">
    <property type="term" value="P:ERAD pathway"/>
    <property type="evidence" value="ECO:0007669"/>
    <property type="project" value="TreeGrafter"/>
</dbReference>